<dbReference type="EMBL" id="CAJPDS010000005">
    <property type="protein sequence ID" value="CAF9906899.1"/>
    <property type="molecule type" value="Genomic_DNA"/>
</dbReference>
<gene>
    <name evidence="2" type="primary">SWF1</name>
    <name evidence="2" type="ORF">HETSPECPRED_006988</name>
</gene>
<dbReference type="OrthoDB" id="9909019at2759"/>
<dbReference type="GO" id="GO:0016740">
    <property type="term" value="F:transferase activity"/>
    <property type="evidence" value="ECO:0007669"/>
    <property type="project" value="UniProtKB-KW"/>
</dbReference>
<comment type="caution">
    <text evidence="2">The sequence shown here is derived from an EMBL/GenBank/DDBJ whole genome shotgun (WGS) entry which is preliminary data.</text>
</comment>
<proteinExistence type="predicted"/>
<dbReference type="Proteomes" id="UP000664521">
    <property type="component" value="Unassembled WGS sequence"/>
</dbReference>
<keyword evidence="3" id="KW-1185">Reference proteome</keyword>
<evidence type="ECO:0000256" key="1">
    <source>
        <dbReference type="SAM" id="Phobius"/>
    </source>
</evidence>
<evidence type="ECO:0000313" key="3">
    <source>
        <dbReference type="Proteomes" id="UP000664521"/>
    </source>
</evidence>
<accession>A0A8H3EKF3</accession>
<protein>
    <submittedName>
        <fullName evidence="2">Palmitoyltransferase swf1</fullName>
    </submittedName>
</protein>
<name>A0A8H3EKF3_9LECA</name>
<feature type="transmembrane region" description="Helical" evidence="1">
    <location>
        <begin position="66"/>
        <end position="90"/>
    </location>
</feature>
<evidence type="ECO:0000313" key="2">
    <source>
        <dbReference type="EMBL" id="CAF9906899.1"/>
    </source>
</evidence>
<reference evidence="2" key="1">
    <citation type="submission" date="2021-03" db="EMBL/GenBank/DDBJ databases">
        <authorList>
            <person name="Tagirdzhanova G."/>
        </authorList>
    </citation>
    <scope>NUCLEOTIDE SEQUENCE</scope>
</reference>
<keyword evidence="1" id="KW-0812">Transmembrane</keyword>
<keyword evidence="1" id="KW-1133">Transmembrane helix</keyword>
<feature type="transmembrane region" description="Helical" evidence="1">
    <location>
        <begin position="39"/>
        <end position="59"/>
    </location>
</feature>
<dbReference type="AlphaFoldDB" id="A0A8H3EKF3"/>
<sequence>MLLSISLMLSYGAYLAFTILTGFLQKSTLGRFGDDTVKSHWSLGIGWTVYFSAWSWALAEDIRIGAVGLLAMLTAPLGWGLFLYHIYLIWAGMTTNESSKWAEWKDDIADGLVYKMDDEDILTRQRRLNDNIEPIVDWPAKSKQLVIRSSNGQLPTFIGKYDSQSDTLPSNGSSVQRSHQWKRVQGLHEIENLYDLGFGGNLRGILPF</sequence>
<organism evidence="2 3">
    <name type="scientific">Heterodermia speciosa</name>
    <dbReference type="NCBI Taxonomy" id="116794"/>
    <lineage>
        <taxon>Eukaryota</taxon>
        <taxon>Fungi</taxon>
        <taxon>Dikarya</taxon>
        <taxon>Ascomycota</taxon>
        <taxon>Pezizomycotina</taxon>
        <taxon>Lecanoromycetes</taxon>
        <taxon>OSLEUM clade</taxon>
        <taxon>Lecanoromycetidae</taxon>
        <taxon>Caliciales</taxon>
        <taxon>Physciaceae</taxon>
        <taxon>Heterodermia</taxon>
    </lineage>
</organism>
<keyword evidence="1" id="KW-0472">Membrane</keyword>